<dbReference type="PANTHER" id="PTHR43278:SF4">
    <property type="entry name" value="NAD(P)H-DEPENDENT FMN-CONTAINING OXIDOREDUCTASE YWQN-RELATED"/>
    <property type="match status" value="1"/>
</dbReference>
<evidence type="ECO:0000256" key="2">
    <source>
        <dbReference type="ARBA" id="ARBA00016393"/>
    </source>
</evidence>
<evidence type="ECO:0000256" key="6">
    <source>
        <dbReference type="ARBA" id="ARBA00032807"/>
    </source>
</evidence>
<dbReference type="InterPro" id="IPR029039">
    <property type="entry name" value="Flavoprotein-like_sf"/>
</dbReference>
<evidence type="ECO:0000259" key="7">
    <source>
        <dbReference type="Pfam" id="PF03358"/>
    </source>
</evidence>
<keyword evidence="3" id="KW-0285">Flavoprotein</keyword>
<sequence length="182" mass="20959">MITVLFGGSRPDGNTAYITQKAIAGHEYRWIDLTQYQLDPVRDVRHDNGEITTYNDDYKTLIDQVLESDTIIFASPVYWYSVSASMKAFIDHWSETLMDPNYKDFKEKMSKKDIRLILVGGDWPKIKAKPCISQFKYSLEYINAHLSGYIIGRAEKPGDIKKDVYALERAKEWQETLGDFAG</sequence>
<dbReference type="Proteomes" id="UP001436297">
    <property type="component" value="Chromosome"/>
</dbReference>
<dbReference type="RefSeq" id="WP_251519076.1">
    <property type="nucleotide sequence ID" value="NZ_CP128355.1"/>
</dbReference>
<dbReference type="InterPro" id="IPR005025">
    <property type="entry name" value="FMN_Rdtase-like_dom"/>
</dbReference>
<proteinExistence type="predicted"/>
<evidence type="ECO:0000313" key="8">
    <source>
        <dbReference type="EMBL" id="XAF71562.1"/>
    </source>
</evidence>
<feature type="domain" description="NADPH-dependent FMN reductase-like" evidence="7">
    <location>
        <begin position="2"/>
        <end position="108"/>
    </location>
</feature>
<organism evidence="8 9">
    <name type="scientific">Staphylococcus hsinchuensis</name>
    <dbReference type="NCBI Taxonomy" id="3051183"/>
    <lineage>
        <taxon>Bacteria</taxon>
        <taxon>Bacillati</taxon>
        <taxon>Bacillota</taxon>
        <taxon>Bacilli</taxon>
        <taxon>Bacillales</taxon>
        <taxon>Staphylococcaceae</taxon>
        <taxon>Staphylococcus</taxon>
    </lineage>
</organism>
<evidence type="ECO:0000256" key="3">
    <source>
        <dbReference type="ARBA" id="ARBA00022630"/>
    </source>
</evidence>
<name>A0ABZ3EH63_9STAP</name>
<keyword evidence="9" id="KW-1185">Reference proteome</keyword>
<reference evidence="8 9" key="1">
    <citation type="journal article" date="2024" name="Pathogens">
        <title>Staphylococcus hsinchuensis sp. nov., Isolated from Soymilk.</title>
        <authorList>
            <person name="Wang Y.T."/>
            <person name="Lin Y.C."/>
            <person name="Hsieh Y.H."/>
            <person name="Lin Y.T."/>
            <person name="Hamada M."/>
            <person name="Chen C.C."/>
            <person name="Liou J.S."/>
            <person name="Lee A.Y."/>
            <person name="Zhang W.L."/>
            <person name="Chen Y.T."/>
            <person name="Huang C.H."/>
        </authorList>
    </citation>
    <scope>NUCLEOTIDE SEQUENCE [LARGE SCALE GENOMIC DNA]</scope>
    <source>
        <strain evidence="8 9">H164</strain>
    </source>
</reference>
<dbReference type="Gene3D" id="3.40.50.360">
    <property type="match status" value="1"/>
</dbReference>
<evidence type="ECO:0000256" key="5">
    <source>
        <dbReference type="ARBA" id="ARBA00031831"/>
    </source>
</evidence>
<evidence type="ECO:0000256" key="1">
    <source>
        <dbReference type="ARBA" id="ARBA00011881"/>
    </source>
</evidence>
<dbReference type="PANTHER" id="PTHR43278">
    <property type="entry name" value="NAD(P)H-DEPENDENT FMN-CONTAINING OXIDOREDUCTASE YWQN-RELATED"/>
    <property type="match status" value="1"/>
</dbReference>
<dbReference type="EMBL" id="CP128355">
    <property type="protein sequence ID" value="XAF71562.1"/>
    <property type="molecule type" value="Genomic_DNA"/>
</dbReference>
<evidence type="ECO:0000313" key="9">
    <source>
        <dbReference type="Proteomes" id="UP001436297"/>
    </source>
</evidence>
<evidence type="ECO:0000256" key="4">
    <source>
        <dbReference type="ARBA" id="ARBA00022643"/>
    </source>
</evidence>
<accession>A0ABZ3EH63</accession>
<keyword evidence="4" id="KW-0288">FMN</keyword>
<gene>
    <name evidence="8" type="ORF">QQM35_04700</name>
</gene>
<dbReference type="SUPFAM" id="SSF52218">
    <property type="entry name" value="Flavoproteins"/>
    <property type="match status" value="1"/>
</dbReference>
<comment type="subunit">
    <text evidence="1">Homotetramer.</text>
</comment>
<dbReference type="InterPro" id="IPR051796">
    <property type="entry name" value="ISF_SsuE-like"/>
</dbReference>
<dbReference type="Pfam" id="PF03358">
    <property type="entry name" value="FMN_red"/>
    <property type="match status" value="1"/>
</dbReference>
<protein>
    <recommendedName>
        <fullName evidence="2">FMN-dependent NADPH-azoreductase</fullName>
    </recommendedName>
    <alternativeName>
        <fullName evidence="6">NADPH-dependent flavo-azoreductase</fullName>
    </alternativeName>
    <alternativeName>
        <fullName evidence="5">NADPH-flavin azoreductase</fullName>
    </alternativeName>
</protein>